<dbReference type="PANTHER" id="PTHR43787:SF11">
    <property type="entry name" value="UPF0026 PROTEIN SLR1464"/>
    <property type="match status" value="1"/>
</dbReference>
<accession>U2TUW0</accession>
<protein>
    <recommendedName>
        <fullName evidence="9">Radical SAM domain protein</fullName>
    </recommendedName>
</protein>
<evidence type="ECO:0000256" key="3">
    <source>
        <dbReference type="ARBA" id="ARBA00022691"/>
    </source>
</evidence>
<dbReference type="GO" id="GO:0003824">
    <property type="term" value="F:catalytic activity"/>
    <property type="evidence" value="ECO:0007669"/>
    <property type="project" value="InterPro"/>
</dbReference>
<evidence type="ECO:0000313" key="7">
    <source>
        <dbReference type="EMBL" id="ERL09858.1"/>
    </source>
</evidence>
<evidence type="ECO:0000256" key="2">
    <source>
        <dbReference type="ARBA" id="ARBA00022485"/>
    </source>
</evidence>
<keyword evidence="4" id="KW-0479">Metal-binding</keyword>
<dbReference type="CDD" id="cd01335">
    <property type="entry name" value="Radical_SAM"/>
    <property type="match status" value="1"/>
</dbReference>
<gene>
    <name evidence="7" type="ORF">HMPREF1316_1491</name>
</gene>
<organism evidence="7 8">
    <name type="scientific">Olsenella profusa F0195</name>
    <dbReference type="NCBI Taxonomy" id="1125712"/>
    <lineage>
        <taxon>Bacteria</taxon>
        <taxon>Bacillati</taxon>
        <taxon>Actinomycetota</taxon>
        <taxon>Coriobacteriia</taxon>
        <taxon>Coriobacteriales</taxon>
        <taxon>Atopobiaceae</taxon>
        <taxon>Olsenella</taxon>
    </lineage>
</organism>
<sequence length="258" mass="28100">MSTYLNPSPVFGPVHSRRLGVSLGVNLMPAMGKICSFDCIYCENGLNEEHRTKDPYVTLPELTQALEGALSQMGEGGETPDVITFAGNGEPTTSPIFPEAIATARQLRDRYCPSARVAVLSNGAYADRPRVREALMGVEDNILKLDTVDADYIRLLDRPAGDYDVKRQVETFASYGGHVIIQTIFLTGTVWGHDMDDTGEHYVGPWLHALERIRPSGVTVYTIARDTPEPGLHKASPEALDAIGARVHALGIPCSVSY</sequence>
<dbReference type="PANTHER" id="PTHR43787">
    <property type="entry name" value="FEMO COFACTOR BIOSYNTHESIS PROTEIN NIFB-RELATED"/>
    <property type="match status" value="1"/>
</dbReference>
<dbReference type="OrthoDB" id="9800840at2"/>
<dbReference type="InterPro" id="IPR013785">
    <property type="entry name" value="Aldolase_TIM"/>
</dbReference>
<evidence type="ECO:0008006" key="9">
    <source>
        <dbReference type="Google" id="ProtNLM"/>
    </source>
</evidence>
<dbReference type="Gene3D" id="3.20.20.70">
    <property type="entry name" value="Aldolase class I"/>
    <property type="match status" value="1"/>
</dbReference>
<keyword evidence="8" id="KW-1185">Reference proteome</keyword>
<evidence type="ECO:0000256" key="6">
    <source>
        <dbReference type="ARBA" id="ARBA00023014"/>
    </source>
</evidence>
<dbReference type="PATRIC" id="fig|1125712.3.peg.553"/>
<keyword evidence="2" id="KW-0004">4Fe-4S</keyword>
<keyword evidence="5" id="KW-0408">Iron</keyword>
<evidence type="ECO:0000256" key="5">
    <source>
        <dbReference type="ARBA" id="ARBA00023004"/>
    </source>
</evidence>
<dbReference type="InterPro" id="IPR058240">
    <property type="entry name" value="rSAM_sf"/>
</dbReference>
<dbReference type="SFLD" id="SFLDS00029">
    <property type="entry name" value="Radical_SAM"/>
    <property type="match status" value="1"/>
</dbReference>
<evidence type="ECO:0000256" key="4">
    <source>
        <dbReference type="ARBA" id="ARBA00022723"/>
    </source>
</evidence>
<dbReference type="RefSeq" id="WP_021725486.1">
    <property type="nucleotide sequence ID" value="NZ_AWEZ01000020.1"/>
</dbReference>
<dbReference type="STRING" id="1125712.HMPREF1316_1491"/>
<dbReference type="EMBL" id="AWEZ01000020">
    <property type="protein sequence ID" value="ERL09858.1"/>
    <property type="molecule type" value="Genomic_DNA"/>
</dbReference>
<dbReference type="AlphaFoldDB" id="U2TUW0"/>
<proteinExistence type="predicted"/>
<keyword evidence="6" id="KW-0411">Iron-sulfur</keyword>
<dbReference type="InterPro" id="IPR040084">
    <property type="entry name" value="GTPase_Obg"/>
</dbReference>
<dbReference type="InterPro" id="IPR007197">
    <property type="entry name" value="rSAM"/>
</dbReference>
<comment type="caution">
    <text evidence="7">The sequence shown here is derived from an EMBL/GenBank/DDBJ whole genome shotgun (WGS) entry which is preliminary data.</text>
</comment>
<evidence type="ECO:0000313" key="8">
    <source>
        <dbReference type="Proteomes" id="UP000016638"/>
    </source>
</evidence>
<evidence type="ECO:0000256" key="1">
    <source>
        <dbReference type="ARBA" id="ARBA00001966"/>
    </source>
</evidence>
<dbReference type="GO" id="GO:0046872">
    <property type="term" value="F:metal ion binding"/>
    <property type="evidence" value="ECO:0007669"/>
    <property type="project" value="UniProtKB-KW"/>
</dbReference>
<comment type="cofactor">
    <cofactor evidence="1">
        <name>[4Fe-4S] cluster</name>
        <dbReference type="ChEBI" id="CHEBI:49883"/>
    </cofactor>
</comment>
<dbReference type="Proteomes" id="UP000016638">
    <property type="component" value="Unassembled WGS sequence"/>
</dbReference>
<dbReference type="eggNOG" id="COG0731">
    <property type="taxonomic scope" value="Bacteria"/>
</dbReference>
<dbReference type="SUPFAM" id="SSF102114">
    <property type="entry name" value="Radical SAM enzymes"/>
    <property type="match status" value="1"/>
</dbReference>
<dbReference type="SFLD" id="SFLDG01083">
    <property type="entry name" value="Uncharacterised_Radical_SAM_Su"/>
    <property type="match status" value="1"/>
</dbReference>
<reference evidence="7 8" key="1">
    <citation type="submission" date="2013-08" db="EMBL/GenBank/DDBJ databases">
        <authorList>
            <person name="Durkin A.S."/>
            <person name="Haft D.R."/>
            <person name="McCorrison J."/>
            <person name="Torralba M."/>
            <person name="Gillis M."/>
            <person name="Haft D.H."/>
            <person name="Methe B."/>
            <person name="Sutton G."/>
            <person name="Nelson K.E."/>
        </authorList>
    </citation>
    <scope>NUCLEOTIDE SEQUENCE [LARGE SCALE GENOMIC DNA]</scope>
    <source>
        <strain evidence="7 8">F0195</strain>
    </source>
</reference>
<keyword evidence="3" id="KW-0949">S-adenosyl-L-methionine</keyword>
<dbReference type="GO" id="GO:0051539">
    <property type="term" value="F:4 iron, 4 sulfur cluster binding"/>
    <property type="evidence" value="ECO:0007669"/>
    <property type="project" value="UniProtKB-KW"/>
</dbReference>
<name>U2TUW0_9ACTN</name>